<dbReference type="Pfam" id="PF00335">
    <property type="entry name" value="Tetraspanin"/>
    <property type="match status" value="1"/>
</dbReference>
<keyword evidence="3 5" id="KW-1133">Transmembrane helix</keyword>
<sequence length="279" mass="31567">MSCICALRCILVFINTIFGIISAFITVIGGIYTWGEKSVQNSFNAYLLDGISTLNNKKALPKILLKVLEEIQPAGVYIFTVGLIVFIICLFGIIGACCKSRWVICIYMILHISLLIPEATIIIVYYCRPDIVTTFSRDVFNSSIHHYVGYDSSDIHSRVLNYIMTQLQCCGLTNGSDFDSVKTIKRNIVYKGEPYEFKYPISCCKMMNKSQEINDDSCPDRFTPENSNVHVGCWQIIEGHVKTFANLFAYTFSGVLGFQIILILFTLIILRTNRKIKPI</sequence>
<feature type="transmembrane region" description="Helical" evidence="5">
    <location>
        <begin position="247"/>
        <end position="270"/>
    </location>
</feature>
<evidence type="ECO:0000313" key="7">
    <source>
        <dbReference type="WBParaSite" id="TREG1_134250.1"/>
    </source>
</evidence>
<dbReference type="PANTHER" id="PTHR19282">
    <property type="entry name" value="TETRASPANIN"/>
    <property type="match status" value="1"/>
</dbReference>
<feature type="transmembrane region" description="Helical" evidence="5">
    <location>
        <begin position="104"/>
        <end position="126"/>
    </location>
</feature>
<accession>A0AA85J5E3</accession>
<feature type="transmembrane region" description="Helical" evidence="5">
    <location>
        <begin position="74"/>
        <end position="97"/>
    </location>
</feature>
<evidence type="ECO:0000256" key="3">
    <source>
        <dbReference type="ARBA" id="ARBA00022989"/>
    </source>
</evidence>
<reference evidence="6" key="1">
    <citation type="submission" date="2022-06" db="EMBL/GenBank/DDBJ databases">
        <authorList>
            <person name="Berger JAMES D."/>
            <person name="Berger JAMES D."/>
        </authorList>
    </citation>
    <scope>NUCLEOTIDE SEQUENCE [LARGE SCALE GENOMIC DNA]</scope>
</reference>
<evidence type="ECO:0000313" key="6">
    <source>
        <dbReference type="Proteomes" id="UP000050795"/>
    </source>
</evidence>
<dbReference type="PANTHER" id="PTHR19282:SF516">
    <property type="entry name" value="TETRASPANIN"/>
    <property type="match status" value="1"/>
</dbReference>
<dbReference type="SUPFAM" id="SSF48652">
    <property type="entry name" value="Tetraspanin"/>
    <property type="match status" value="1"/>
</dbReference>
<comment type="subcellular location">
    <subcellularLocation>
        <location evidence="1">Membrane</location>
        <topology evidence="1">Multi-pass membrane protein</topology>
    </subcellularLocation>
</comment>
<organism evidence="6 7">
    <name type="scientific">Trichobilharzia regenti</name>
    <name type="common">Nasal bird schistosome</name>
    <dbReference type="NCBI Taxonomy" id="157069"/>
    <lineage>
        <taxon>Eukaryota</taxon>
        <taxon>Metazoa</taxon>
        <taxon>Spiralia</taxon>
        <taxon>Lophotrochozoa</taxon>
        <taxon>Platyhelminthes</taxon>
        <taxon>Trematoda</taxon>
        <taxon>Digenea</taxon>
        <taxon>Strigeidida</taxon>
        <taxon>Schistosomatoidea</taxon>
        <taxon>Schistosomatidae</taxon>
        <taxon>Trichobilharzia</taxon>
    </lineage>
</organism>
<reference evidence="7" key="2">
    <citation type="submission" date="2023-11" db="UniProtKB">
        <authorList>
            <consortium name="WormBaseParasite"/>
        </authorList>
    </citation>
    <scope>IDENTIFICATION</scope>
</reference>
<dbReference type="InterPro" id="IPR018499">
    <property type="entry name" value="Tetraspanin/Peripherin"/>
</dbReference>
<dbReference type="AlphaFoldDB" id="A0AA85J5E3"/>
<keyword evidence="2 5" id="KW-0812">Transmembrane</keyword>
<evidence type="ECO:0000256" key="5">
    <source>
        <dbReference type="SAM" id="Phobius"/>
    </source>
</evidence>
<proteinExistence type="predicted"/>
<dbReference type="WBParaSite" id="TREG1_134250.1">
    <property type="protein sequence ID" value="TREG1_134250.1"/>
    <property type="gene ID" value="TREG1_134250"/>
</dbReference>
<feature type="transmembrane region" description="Helical" evidence="5">
    <location>
        <begin position="12"/>
        <end position="34"/>
    </location>
</feature>
<dbReference type="Proteomes" id="UP000050795">
    <property type="component" value="Unassembled WGS sequence"/>
</dbReference>
<dbReference type="InterPro" id="IPR008952">
    <property type="entry name" value="Tetraspanin_EC2_sf"/>
</dbReference>
<keyword evidence="6" id="KW-1185">Reference proteome</keyword>
<evidence type="ECO:0000256" key="2">
    <source>
        <dbReference type="ARBA" id="ARBA00022692"/>
    </source>
</evidence>
<name>A0AA85J5E3_TRIRE</name>
<evidence type="ECO:0008006" key="8">
    <source>
        <dbReference type="Google" id="ProtNLM"/>
    </source>
</evidence>
<keyword evidence="4 5" id="KW-0472">Membrane</keyword>
<dbReference type="Gene3D" id="1.10.1450.10">
    <property type="entry name" value="Tetraspanin"/>
    <property type="match status" value="1"/>
</dbReference>
<protein>
    <recommendedName>
        <fullName evidence="8">Tetraspanin</fullName>
    </recommendedName>
</protein>
<evidence type="ECO:0000256" key="1">
    <source>
        <dbReference type="ARBA" id="ARBA00004141"/>
    </source>
</evidence>
<dbReference type="GO" id="GO:0005886">
    <property type="term" value="C:plasma membrane"/>
    <property type="evidence" value="ECO:0007669"/>
    <property type="project" value="TreeGrafter"/>
</dbReference>
<evidence type="ECO:0000256" key="4">
    <source>
        <dbReference type="ARBA" id="ARBA00023136"/>
    </source>
</evidence>